<protein>
    <submittedName>
        <fullName evidence="2">Uncharacterized protein</fullName>
    </submittedName>
</protein>
<feature type="compositionally biased region" description="Basic residues" evidence="1">
    <location>
        <begin position="1"/>
        <end position="10"/>
    </location>
</feature>
<dbReference type="Proteomes" id="UP000646548">
    <property type="component" value="Unassembled WGS sequence"/>
</dbReference>
<proteinExistence type="predicted"/>
<dbReference type="AlphaFoldDB" id="A0A834FAA7"/>
<accession>A0A834FAA7</accession>
<gene>
    <name evidence="2" type="ORF">FQA47_005124</name>
</gene>
<evidence type="ECO:0000313" key="2">
    <source>
        <dbReference type="EMBL" id="KAF6731060.1"/>
    </source>
</evidence>
<organism evidence="2 3">
    <name type="scientific">Oryzias melastigma</name>
    <name type="common">Marine medaka</name>
    <dbReference type="NCBI Taxonomy" id="30732"/>
    <lineage>
        <taxon>Eukaryota</taxon>
        <taxon>Metazoa</taxon>
        <taxon>Chordata</taxon>
        <taxon>Craniata</taxon>
        <taxon>Vertebrata</taxon>
        <taxon>Euteleostomi</taxon>
        <taxon>Actinopterygii</taxon>
        <taxon>Neopterygii</taxon>
        <taxon>Teleostei</taxon>
        <taxon>Neoteleostei</taxon>
        <taxon>Acanthomorphata</taxon>
        <taxon>Ovalentaria</taxon>
        <taxon>Atherinomorphae</taxon>
        <taxon>Beloniformes</taxon>
        <taxon>Adrianichthyidae</taxon>
        <taxon>Oryziinae</taxon>
        <taxon>Oryzias</taxon>
    </lineage>
</organism>
<name>A0A834FAA7_ORYME</name>
<sequence>MKALTKKFHFNRGGGGSASRSPSKATRREEAAVRSAAVTPAWERSCFSSSAPQKVIRLTGASSAEQPDNNRAPGARAACTAFLRMHDTQSNSGGLVYTPPFLWML</sequence>
<evidence type="ECO:0000256" key="1">
    <source>
        <dbReference type="SAM" id="MobiDB-lite"/>
    </source>
</evidence>
<comment type="caution">
    <text evidence="2">The sequence shown here is derived from an EMBL/GenBank/DDBJ whole genome shotgun (WGS) entry which is preliminary data.</text>
</comment>
<dbReference type="EMBL" id="WKFB01000219">
    <property type="protein sequence ID" value="KAF6731060.1"/>
    <property type="molecule type" value="Genomic_DNA"/>
</dbReference>
<feature type="region of interest" description="Disordered" evidence="1">
    <location>
        <begin position="1"/>
        <end position="31"/>
    </location>
</feature>
<reference evidence="2" key="1">
    <citation type="journal article" name="BMC Genomics">
        <title>Long-read sequencing and de novo genome assembly of marine medaka (Oryzias melastigma).</title>
        <authorList>
            <person name="Liang P."/>
            <person name="Saqib H.S.A."/>
            <person name="Ni X."/>
            <person name="Shen Y."/>
        </authorList>
    </citation>
    <scope>NUCLEOTIDE SEQUENCE</scope>
    <source>
        <strain evidence="2">Bigg-433</strain>
    </source>
</reference>
<evidence type="ECO:0000313" key="3">
    <source>
        <dbReference type="Proteomes" id="UP000646548"/>
    </source>
</evidence>